<organism evidence="1 2">
    <name type="scientific">Phialocephala subalpina</name>
    <dbReference type="NCBI Taxonomy" id="576137"/>
    <lineage>
        <taxon>Eukaryota</taxon>
        <taxon>Fungi</taxon>
        <taxon>Dikarya</taxon>
        <taxon>Ascomycota</taxon>
        <taxon>Pezizomycotina</taxon>
        <taxon>Leotiomycetes</taxon>
        <taxon>Helotiales</taxon>
        <taxon>Mollisiaceae</taxon>
        <taxon>Phialocephala</taxon>
        <taxon>Phialocephala fortinii species complex</taxon>
    </lineage>
</organism>
<dbReference type="SUPFAM" id="SSF50129">
    <property type="entry name" value="GroES-like"/>
    <property type="match status" value="1"/>
</dbReference>
<dbReference type="Proteomes" id="UP000184330">
    <property type="component" value="Unassembled WGS sequence"/>
</dbReference>
<evidence type="ECO:0008006" key="3">
    <source>
        <dbReference type="Google" id="ProtNLM"/>
    </source>
</evidence>
<name>A0A1L7XTM6_9HELO</name>
<protein>
    <recommendedName>
        <fullName evidence="3">Quinone oxidoreductase</fullName>
    </recommendedName>
</protein>
<keyword evidence="2" id="KW-1185">Reference proteome</keyword>
<dbReference type="InterPro" id="IPR051397">
    <property type="entry name" value="Zn-ADH-like_protein"/>
</dbReference>
<dbReference type="PANTHER" id="PTHR43677:SF11">
    <property type="entry name" value="ZINC-CONTAINING ALCOHOL DEHYDROGENASE"/>
    <property type="match status" value="1"/>
</dbReference>
<dbReference type="AlphaFoldDB" id="A0A1L7XTM6"/>
<accession>A0A1L7XTM6</accession>
<proteinExistence type="predicted"/>
<dbReference type="SUPFAM" id="SSF51735">
    <property type="entry name" value="NAD(P)-binding Rossmann-fold domains"/>
    <property type="match status" value="1"/>
</dbReference>
<dbReference type="GO" id="GO:0016491">
    <property type="term" value="F:oxidoreductase activity"/>
    <property type="evidence" value="ECO:0007669"/>
    <property type="project" value="TreeGrafter"/>
</dbReference>
<dbReference type="InterPro" id="IPR036291">
    <property type="entry name" value="NAD(P)-bd_dom_sf"/>
</dbReference>
<reference evidence="1 2" key="1">
    <citation type="submission" date="2016-03" db="EMBL/GenBank/DDBJ databases">
        <authorList>
            <person name="Ploux O."/>
        </authorList>
    </citation>
    <scope>NUCLEOTIDE SEQUENCE [LARGE SCALE GENOMIC DNA]</scope>
    <source>
        <strain evidence="1 2">UAMH 11012</strain>
    </source>
</reference>
<dbReference type="EMBL" id="FJOG01000054">
    <property type="protein sequence ID" value="CZR68386.1"/>
    <property type="molecule type" value="Genomic_DNA"/>
</dbReference>
<gene>
    <name evidence="1" type="ORF">PAC_18285</name>
</gene>
<sequence>MHTALVTSWGQPPKYTEIEAPPMPKEGSELLQIKLIATGLSQLVKSRAAGTHYSAKTLPHVPGADGVGITATGQTVYFSTMATGGSFSEIINVPKRDITLLPEGVDPVQAAMLVNPAFSSYLALKTRTFNLPKNFTVVILGVTTASGGVAIHIAKEFGAGRVIGIGRNVKAMEALDLDERIQLRDPVEETDLSGLGDVDVVLDYLYGPPVVYLLKSLNSKRCVQYVQIGSLAGLEASLPSAVLRSKDITMRGAGPGAWTMQQLAESMPGVLNALKNVPKRNVKVVKLEEVEKVWNDGGERIVFVP</sequence>
<dbReference type="PANTHER" id="PTHR43677">
    <property type="entry name" value="SHORT-CHAIN DEHYDROGENASE/REDUCTASE"/>
    <property type="match status" value="1"/>
</dbReference>
<dbReference type="OrthoDB" id="809632at2759"/>
<evidence type="ECO:0000313" key="2">
    <source>
        <dbReference type="Proteomes" id="UP000184330"/>
    </source>
</evidence>
<dbReference type="STRING" id="576137.A0A1L7XTM6"/>
<evidence type="ECO:0000313" key="1">
    <source>
        <dbReference type="EMBL" id="CZR68386.1"/>
    </source>
</evidence>
<dbReference type="InterPro" id="IPR011032">
    <property type="entry name" value="GroES-like_sf"/>
</dbReference>
<dbReference type="Gene3D" id="3.90.180.10">
    <property type="entry name" value="Medium-chain alcohol dehydrogenases, catalytic domain"/>
    <property type="match status" value="1"/>
</dbReference>